<dbReference type="AlphaFoldDB" id="A0A4S8MUA0"/>
<evidence type="ECO:0000313" key="3">
    <source>
        <dbReference type="EMBL" id="THV06810.1"/>
    </source>
</evidence>
<accession>A0A4S8MUA0</accession>
<evidence type="ECO:0000313" key="2">
    <source>
        <dbReference type="EMBL" id="THU87715.1"/>
    </source>
</evidence>
<sequence length="266" mass="30454">MSVVDSQLQALKECYSRVQTLRSLPQSLLTMLKQREQRGTTIPWLPSLSVKYEELKGIEETIKSERVQEALRAAEVSGKADGNVGLNIRRKQRRQALPETPKPDGESEGQRETQEEEEDGLKADELVDYVRGFNKEHAYRLHIWRPTRSEDWERTVVRFWIKDVVTAYVTLGEADDRRLVVETIVCFGPRERGTPYGESEYQVYRAMSEELAGLGALGLRRATSVLGSYATMFVSAECRCKRVIDGGIPAICRSWDRKWQARHKTC</sequence>
<protein>
    <submittedName>
        <fullName evidence="3">Uncharacterized protein</fullName>
    </submittedName>
</protein>
<dbReference type="OrthoDB" id="10261040at2759"/>
<reference evidence="3 4" key="1">
    <citation type="journal article" date="2019" name="Nat. Ecol. Evol.">
        <title>Megaphylogeny resolves global patterns of mushroom evolution.</title>
        <authorList>
            <person name="Varga T."/>
            <person name="Krizsan K."/>
            <person name="Foldi C."/>
            <person name="Dima B."/>
            <person name="Sanchez-Garcia M."/>
            <person name="Sanchez-Ramirez S."/>
            <person name="Szollosi G.J."/>
            <person name="Szarkandi J.G."/>
            <person name="Papp V."/>
            <person name="Albert L."/>
            <person name="Andreopoulos W."/>
            <person name="Angelini C."/>
            <person name="Antonin V."/>
            <person name="Barry K.W."/>
            <person name="Bougher N.L."/>
            <person name="Buchanan P."/>
            <person name="Buyck B."/>
            <person name="Bense V."/>
            <person name="Catcheside P."/>
            <person name="Chovatia M."/>
            <person name="Cooper J."/>
            <person name="Damon W."/>
            <person name="Desjardin D."/>
            <person name="Finy P."/>
            <person name="Geml J."/>
            <person name="Haridas S."/>
            <person name="Hughes K."/>
            <person name="Justo A."/>
            <person name="Karasinski D."/>
            <person name="Kautmanova I."/>
            <person name="Kiss B."/>
            <person name="Kocsube S."/>
            <person name="Kotiranta H."/>
            <person name="LaButti K.M."/>
            <person name="Lechner B.E."/>
            <person name="Liimatainen K."/>
            <person name="Lipzen A."/>
            <person name="Lukacs Z."/>
            <person name="Mihaltcheva S."/>
            <person name="Morgado L.N."/>
            <person name="Niskanen T."/>
            <person name="Noordeloos M.E."/>
            <person name="Ohm R.A."/>
            <person name="Ortiz-Santana B."/>
            <person name="Ovrebo C."/>
            <person name="Racz N."/>
            <person name="Riley R."/>
            <person name="Savchenko A."/>
            <person name="Shiryaev A."/>
            <person name="Soop K."/>
            <person name="Spirin V."/>
            <person name="Szebenyi C."/>
            <person name="Tomsovsky M."/>
            <person name="Tulloss R.E."/>
            <person name="Uehling J."/>
            <person name="Grigoriev I.V."/>
            <person name="Vagvolgyi C."/>
            <person name="Papp T."/>
            <person name="Martin F.M."/>
            <person name="Miettinen O."/>
            <person name="Hibbett D.S."/>
            <person name="Nagy L.G."/>
        </authorList>
    </citation>
    <scope>NUCLEOTIDE SEQUENCE [LARGE SCALE GENOMIC DNA]</scope>
    <source>
        <strain evidence="3 4">CBS 962.96</strain>
    </source>
</reference>
<name>A0A4S8MUA0_DENBC</name>
<dbReference type="EMBL" id="ML179041">
    <property type="protein sequence ID" value="THV06810.1"/>
    <property type="molecule type" value="Genomic_DNA"/>
</dbReference>
<dbReference type="EMBL" id="ML179439">
    <property type="protein sequence ID" value="THU87715.1"/>
    <property type="molecule type" value="Genomic_DNA"/>
</dbReference>
<gene>
    <name evidence="2" type="ORF">K435DRAFT_336206</name>
    <name evidence="3" type="ORF">K435DRAFT_455453</name>
</gene>
<proteinExistence type="predicted"/>
<evidence type="ECO:0000313" key="4">
    <source>
        <dbReference type="Proteomes" id="UP000297245"/>
    </source>
</evidence>
<keyword evidence="4" id="KW-1185">Reference proteome</keyword>
<organism evidence="3 4">
    <name type="scientific">Dendrothele bispora (strain CBS 962.96)</name>
    <dbReference type="NCBI Taxonomy" id="1314807"/>
    <lineage>
        <taxon>Eukaryota</taxon>
        <taxon>Fungi</taxon>
        <taxon>Dikarya</taxon>
        <taxon>Basidiomycota</taxon>
        <taxon>Agaricomycotina</taxon>
        <taxon>Agaricomycetes</taxon>
        <taxon>Agaricomycetidae</taxon>
        <taxon>Agaricales</taxon>
        <taxon>Agaricales incertae sedis</taxon>
        <taxon>Dendrothele</taxon>
    </lineage>
</organism>
<evidence type="ECO:0000256" key="1">
    <source>
        <dbReference type="SAM" id="MobiDB-lite"/>
    </source>
</evidence>
<feature type="region of interest" description="Disordered" evidence="1">
    <location>
        <begin position="84"/>
        <end position="121"/>
    </location>
</feature>
<dbReference type="Proteomes" id="UP000297245">
    <property type="component" value="Unassembled WGS sequence"/>
</dbReference>
<feature type="compositionally biased region" description="Basic and acidic residues" evidence="1">
    <location>
        <begin position="101"/>
        <end position="113"/>
    </location>
</feature>